<dbReference type="RefSeq" id="WP_207575644.1">
    <property type="nucleotide sequence ID" value="NZ_JAFNME010000022.1"/>
</dbReference>
<dbReference type="Gene3D" id="3.40.50.300">
    <property type="entry name" value="P-loop containing nucleotide triphosphate hydrolases"/>
    <property type="match status" value="1"/>
</dbReference>
<comment type="similarity">
    <text evidence="1 5">Belongs to the CoaE family.</text>
</comment>
<dbReference type="GO" id="GO:0005737">
    <property type="term" value="C:cytoplasm"/>
    <property type="evidence" value="ECO:0007669"/>
    <property type="project" value="UniProtKB-SubCell"/>
</dbReference>
<dbReference type="EMBL" id="JAFNME010000022">
    <property type="protein sequence ID" value="MBO1250242.1"/>
    <property type="molecule type" value="Genomic_DNA"/>
</dbReference>
<comment type="caution">
    <text evidence="7">The sequence shown here is derived from an EMBL/GenBank/DDBJ whole genome shotgun (WGS) entry which is preliminary data.</text>
</comment>
<dbReference type="GO" id="GO:0005524">
    <property type="term" value="F:ATP binding"/>
    <property type="evidence" value="ECO:0007669"/>
    <property type="project" value="UniProtKB-UniRule"/>
</dbReference>
<name>A0A939GWD0_9BURK</name>
<dbReference type="PANTHER" id="PTHR10695:SF46">
    <property type="entry name" value="BIFUNCTIONAL COENZYME A SYNTHASE-RELATED"/>
    <property type="match status" value="1"/>
</dbReference>
<evidence type="ECO:0000313" key="7">
    <source>
        <dbReference type="EMBL" id="MBO1250242.1"/>
    </source>
</evidence>
<sequence>MAGIFKLGLTGGIGSGKSTVAQLLAEYGATVVDADAVSRNLTASGGAAMPAIADAFGPHMMAADGSLNRAAMRNLVFEHPHERQRLEAILHPLVQTTLAAQIAQAEHAGAKVVVLDIPLLVESAYWRAQVDAILVVDCSEATQITRVMQRSQLDESAVRSIIASQATREARRAVADWIIENDGITLEQLRAQVLSISQKLPL</sequence>
<evidence type="ECO:0000256" key="2">
    <source>
        <dbReference type="ARBA" id="ARBA00022741"/>
    </source>
</evidence>
<evidence type="ECO:0000256" key="6">
    <source>
        <dbReference type="NCBIfam" id="TIGR00152"/>
    </source>
</evidence>
<keyword evidence="5 7" id="KW-0418">Kinase</keyword>
<organism evidence="7 8">
    <name type="scientific">Comamonas denitrificans</name>
    <dbReference type="NCBI Taxonomy" id="117506"/>
    <lineage>
        <taxon>Bacteria</taxon>
        <taxon>Pseudomonadati</taxon>
        <taxon>Pseudomonadota</taxon>
        <taxon>Betaproteobacteria</taxon>
        <taxon>Burkholderiales</taxon>
        <taxon>Comamonadaceae</taxon>
        <taxon>Comamonas</taxon>
    </lineage>
</organism>
<dbReference type="CDD" id="cd02022">
    <property type="entry name" value="DPCK"/>
    <property type="match status" value="1"/>
</dbReference>
<dbReference type="GO" id="GO:0015937">
    <property type="term" value="P:coenzyme A biosynthetic process"/>
    <property type="evidence" value="ECO:0007669"/>
    <property type="project" value="UniProtKB-UniRule"/>
</dbReference>
<keyword evidence="8" id="KW-1185">Reference proteome</keyword>
<accession>A0A939GWD0</accession>
<comment type="function">
    <text evidence="5">Catalyzes the phosphorylation of the 3'-hydroxyl group of dephosphocoenzyme A to form coenzyme A.</text>
</comment>
<dbReference type="Pfam" id="PF01121">
    <property type="entry name" value="CoaE"/>
    <property type="match status" value="1"/>
</dbReference>
<feature type="binding site" evidence="5">
    <location>
        <begin position="14"/>
        <end position="19"/>
    </location>
    <ligand>
        <name>ATP</name>
        <dbReference type="ChEBI" id="CHEBI:30616"/>
    </ligand>
</feature>
<dbReference type="SUPFAM" id="SSF52540">
    <property type="entry name" value="P-loop containing nucleoside triphosphate hydrolases"/>
    <property type="match status" value="1"/>
</dbReference>
<dbReference type="EC" id="2.7.1.24" evidence="5 6"/>
<evidence type="ECO:0000256" key="5">
    <source>
        <dbReference type="HAMAP-Rule" id="MF_00376"/>
    </source>
</evidence>
<gene>
    <name evidence="5" type="primary">coaE</name>
    <name evidence="7" type="ORF">J1777_10460</name>
</gene>
<evidence type="ECO:0000256" key="3">
    <source>
        <dbReference type="ARBA" id="ARBA00022840"/>
    </source>
</evidence>
<dbReference type="Proteomes" id="UP000664731">
    <property type="component" value="Unassembled WGS sequence"/>
</dbReference>
<comment type="pathway">
    <text evidence="5">Cofactor biosynthesis; coenzyme A biosynthesis; CoA from (R)-pantothenate: step 5/5.</text>
</comment>
<evidence type="ECO:0000313" key="8">
    <source>
        <dbReference type="Proteomes" id="UP000664731"/>
    </source>
</evidence>
<dbReference type="HAMAP" id="MF_00376">
    <property type="entry name" value="Dephospho_CoA_kinase"/>
    <property type="match status" value="1"/>
</dbReference>
<keyword evidence="2 5" id="KW-0547">Nucleotide-binding</keyword>
<dbReference type="PROSITE" id="PS51219">
    <property type="entry name" value="DPCK"/>
    <property type="match status" value="1"/>
</dbReference>
<evidence type="ECO:0000256" key="1">
    <source>
        <dbReference type="ARBA" id="ARBA00009018"/>
    </source>
</evidence>
<evidence type="ECO:0000256" key="4">
    <source>
        <dbReference type="ARBA" id="ARBA00022993"/>
    </source>
</evidence>
<keyword evidence="4 5" id="KW-0173">Coenzyme A biosynthesis</keyword>
<keyword evidence="5" id="KW-0963">Cytoplasm</keyword>
<keyword evidence="5 7" id="KW-0808">Transferase</keyword>
<dbReference type="GO" id="GO:0004140">
    <property type="term" value="F:dephospho-CoA kinase activity"/>
    <property type="evidence" value="ECO:0007669"/>
    <property type="project" value="UniProtKB-UniRule"/>
</dbReference>
<dbReference type="InterPro" id="IPR027417">
    <property type="entry name" value="P-loop_NTPase"/>
</dbReference>
<dbReference type="AlphaFoldDB" id="A0A939GWD0"/>
<comment type="subcellular location">
    <subcellularLocation>
        <location evidence="5">Cytoplasm</location>
    </subcellularLocation>
</comment>
<proteinExistence type="inferred from homology"/>
<reference evidence="7" key="1">
    <citation type="submission" date="2021-03" db="EMBL/GenBank/DDBJ databases">
        <title>Comamonas denitrificans.</title>
        <authorList>
            <person name="Finster K."/>
        </authorList>
    </citation>
    <scope>NUCLEOTIDE SEQUENCE</scope>
    <source>
        <strain evidence="7">MM2021_4</strain>
    </source>
</reference>
<dbReference type="PANTHER" id="PTHR10695">
    <property type="entry name" value="DEPHOSPHO-COA KINASE-RELATED"/>
    <property type="match status" value="1"/>
</dbReference>
<dbReference type="NCBIfam" id="TIGR00152">
    <property type="entry name" value="dephospho-CoA kinase"/>
    <property type="match status" value="1"/>
</dbReference>
<keyword evidence="3 5" id="KW-0067">ATP-binding</keyword>
<dbReference type="InterPro" id="IPR001977">
    <property type="entry name" value="Depp_CoAkinase"/>
</dbReference>
<protein>
    <recommendedName>
        <fullName evidence="5 6">Dephospho-CoA kinase</fullName>
        <ecNumber evidence="5 6">2.7.1.24</ecNumber>
    </recommendedName>
    <alternativeName>
        <fullName evidence="5">Dephosphocoenzyme A kinase</fullName>
    </alternativeName>
</protein>
<comment type="catalytic activity">
    <reaction evidence="5">
        <text>3'-dephospho-CoA + ATP = ADP + CoA + H(+)</text>
        <dbReference type="Rhea" id="RHEA:18245"/>
        <dbReference type="ChEBI" id="CHEBI:15378"/>
        <dbReference type="ChEBI" id="CHEBI:30616"/>
        <dbReference type="ChEBI" id="CHEBI:57287"/>
        <dbReference type="ChEBI" id="CHEBI:57328"/>
        <dbReference type="ChEBI" id="CHEBI:456216"/>
        <dbReference type="EC" id="2.7.1.24"/>
    </reaction>
</comment>